<dbReference type="PROSITE" id="PS50089">
    <property type="entry name" value="ZF_RING_2"/>
    <property type="match status" value="1"/>
</dbReference>
<dbReference type="InterPro" id="IPR014001">
    <property type="entry name" value="Helicase_ATP-bd"/>
</dbReference>
<evidence type="ECO:0000259" key="14">
    <source>
        <dbReference type="PROSITE" id="PS50089"/>
    </source>
</evidence>
<evidence type="ECO:0000313" key="17">
    <source>
        <dbReference type="EMBL" id="EDQ85477.1"/>
    </source>
</evidence>
<dbReference type="PRINTS" id="PR00793">
    <property type="entry name" value="PROAMNOPTASE"/>
</dbReference>
<dbReference type="Pfam" id="PF00097">
    <property type="entry name" value="zf-C3HC4"/>
    <property type="match status" value="1"/>
</dbReference>
<keyword evidence="5" id="KW-0963">Cytoplasm</keyword>
<keyword evidence="8 11" id="KW-0863">Zinc-finger</keyword>
<keyword evidence="10" id="KW-0862">Zinc</keyword>
<comment type="subcellular location">
    <subcellularLocation>
        <location evidence="2">Cytoplasm</location>
    </subcellularLocation>
</comment>
<dbReference type="Gene3D" id="3.40.50.300">
    <property type="entry name" value="P-loop containing nucleotide triphosphate hydrolases"/>
    <property type="match status" value="1"/>
</dbReference>
<dbReference type="PROSITE" id="PS51194">
    <property type="entry name" value="HELICASE_CTER"/>
    <property type="match status" value="1"/>
</dbReference>
<feature type="domain" description="Helicase C-terminal" evidence="16">
    <location>
        <begin position="1087"/>
        <end position="1253"/>
    </location>
</feature>
<dbReference type="Pfam" id="PF00176">
    <property type="entry name" value="SNF2-rel_dom"/>
    <property type="match status" value="1"/>
</dbReference>
<dbReference type="CDD" id="cd18793">
    <property type="entry name" value="SF2_C_SNF"/>
    <property type="match status" value="1"/>
</dbReference>
<proteinExistence type="inferred from homology"/>
<feature type="compositionally biased region" description="Polar residues" evidence="13">
    <location>
        <begin position="318"/>
        <end position="327"/>
    </location>
</feature>
<dbReference type="PRINTS" id="PR00111">
    <property type="entry name" value="ABHYDROLASE"/>
</dbReference>
<keyword evidence="6 12" id="KW-0645">Protease</keyword>
<dbReference type="InterPro" id="IPR002410">
    <property type="entry name" value="Peptidase_S33"/>
</dbReference>
<dbReference type="InterPro" id="IPR000330">
    <property type="entry name" value="SNF2_N"/>
</dbReference>
<evidence type="ECO:0000256" key="9">
    <source>
        <dbReference type="ARBA" id="ARBA00022801"/>
    </source>
</evidence>
<feature type="region of interest" description="Disordered" evidence="13">
    <location>
        <begin position="318"/>
        <end position="417"/>
    </location>
</feature>
<dbReference type="GeneID" id="5894962"/>
<dbReference type="GO" id="GO:0004177">
    <property type="term" value="F:aminopeptidase activity"/>
    <property type="evidence" value="ECO:0007669"/>
    <property type="project" value="UniProtKB-KW"/>
</dbReference>
<keyword evidence="9 12" id="KW-0378">Hydrolase</keyword>
<dbReference type="PROSITE" id="PS51192">
    <property type="entry name" value="HELICASE_ATP_BIND_1"/>
    <property type="match status" value="1"/>
</dbReference>
<feature type="domain" description="Helicase ATP-binding" evidence="15">
    <location>
        <begin position="723"/>
        <end position="836"/>
    </location>
</feature>
<dbReference type="PANTHER" id="PTHR43722">
    <property type="entry name" value="PROLINE IMINOPEPTIDASE"/>
    <property type="match status" value="1"/>
</dbReference>
<dbReference type="GO" id="GO:0005524">
    <property type="term" value="F:ATP binding"/>
    <property type="evidence" value="ECO:0007669"/>
    <property type="project" value="InterPro"/>
</dbReference>
<dbReference type="Gene3D" id="3.30.40.10">
    <property type="entry name" value="Zinc/RING finger domain, C3HC4 (zinc finger)"/>
    <property type="match status" value="1"/>
</dbReference>
<dbReference type="InterPro" id="IPR005944">
    <property type="entry name" value="Pro_iminopeptidase"/>
</dbReference>
<evidence type="ECO:0000256" key="13">
    <source>
        <dbReference type="SAM" id="MobiDB-lite"/>
    </source>
</evidence>
<dbReference type="InterPro" id="IPR013083">
    <property type="entry name" value="Znf_RING/FYVE/PHD"/>
</dbReference>
<feature type="compositionally biased region" description="Low complexity" evidence="13">
    <location>
        <begin position="1308"/>
        <end position="1317"/>
    </location>
</feature>
<dbReference type="InterPro" id="IPR018957">
    <property type="entry name" value="Znf_C3HC4_RING-type"/>
</dbReference>
<dbReference type="SMART" id="SM00490">
    <property type="entry name" value="HELICc"/>
    <property type="match status" value="1"/>
</dbReference>
<evidence type="ECO:0000256" key="7">
    <source>
        <dbReference type="ARBA" id="ARBA00022723"/>
    </source>
</evidence>
<dbReference type="NCBIfam" id="TIGR01249">
    <property type="entry name" value="pro_imino_pep_1"/>
    <property type="match status" value="1"/>
</dbReference>
<evidence type="ECO:0000259" key="15">
    <source>
        <dbReference type="PROSITE" id="PS51192"/>
    </source>
</evidence>
<dbReference type="Pfam" id="PF00561">
    <property type="entry name" value="Abhydrolase_1"/>
    <property type="match status" value="1"/>
</dbReference>
<feature type="compositionally biased region" description="Basic and acidic residues" evidence="13">
    <location>
        <begin position="1270"/>
        <end position="1285"/>
    </location>
</feature>
<organism evidence="17 18">
    <name type="scientific">Monosiga brevicollis</name>
    <name type="common">Choanoflagellate</name>
    <dbReference type="NCBI Taxonomy" id="81824"/>
    <lineage>
        <taxon>Eukaryota</taxon>
        <taxon>Choanoflagellata</taxon>
        <taxon>Craspedida</taxon>
        <taxon>Salpingoecidae</taxon>
        <taxon>Monosiga</taxon>
    </lineage>
</organism>
<evidence type="ECO:0000259" key="16">
    <source>
        <dbReference type="PROSITE" id="PS51194"/>
    </source>
</evidence>
<reference evidence="17 18" key="1">
    <citation type="journal article" date="2008" name="Nature">
        <title>The genome of the choanoflagellate Monosiga brevicollis and the origin of metazoans.</title>
        <authorList>
            <consortium name="JGI Sequencing"/>
            <person name="King N."/>
            <person name="Westbrook M.J."/>
            <person name="Young S.L."/>
            <person name="Kuo A."/>
            <person name="Abedin M."/>
            <person name="Chapman J."/>
            <person name="Fairclough S."/>
            <person name="Hellsten U."/>
            <person name="Isogai Y."/>
            <person name="Letunic I."/>
            <person name="Marr M."/>
            <person name="Pincus D."/>
            <person name="Putnam N."/>
            <person name="Rokas A."/>
            <person name="Wright K.J."/>
            <person name="Zuzow R."/>
            <person name="Dirks W."/>
            <person name="Good M."/>
            <person name="Goodstein D."/>
            <person name="Lemons D."/>
            <person name="Li W."/>
            <person name="Lyons J.B."/>
            <person name="Morris A."/>
            <person name="Nichols S."/>
            <person name="Richter D.J."/>
            <person name="Salamov A."/>
            <person name="Bork P."/>
            <person name="Lim W.A."/>
            <person name="Manning G."/>
            <person name="Miller W.T."/>
            <person name="McGinnis W."/>
            <person name="Shapiro H."/>
            <person name="Tjian R."/>
            <person name="Grigoriev I.V."/>
            <person name="Rokhsar D."/>
        </authorList>
    </citation>
    <scope>NUCLEOTIDE SEQUENCE [LARGE SCALE GENOMIC DNA]</scope>
    <source>
        <strain evidence="18">MX1 / ATCC 50154</strain>
    </source>
</reference>
<dbReference type="GO" id="GO:0005737">
    <property type="term" value="C:cytoplasm"/>
    <property type="evidence" value="ECO:0007669"/>
    <property type="project" value="UniProtKB-SubCell"/>
</dbReference>
<dbReference type="Gene3D" id="3.40.50.10810">
    <property type="entry name" value="Tandem AAA-ATPase domain"/>
    <property type="match status" value="1"/>
</dbReference>
<dbReference type="InterPro" id="IPR027417">
    <property type="entry name" value="P-loop_NTPase"/>
</dbReference>
<feature type="domain" description="RING-type" evidence="14">
    <location>
        <begin position="1001"/>
        <end position="1043"/>
    </location>
</feature>
<dbReference type="RefSeq" id="XP_001749668.1">
    <property type="nucleotide sequence ID" value="XM_001749616.1"/>
</dbReference>
<dbReference type="InParanoid" id="A9VAG0"/>
<keyword evidence="18" id="KW-1185">Reference proteome</keyword>
<gene>
    <name evidence="17" type="ORF">MONBRDRAFT_34243</name>
</gene>
<dbReference type="InterPro" id="IPR038718">
    <property type="entry name" value="SNF2-like_sf"/>
</dbReference>
<evidence type="ECO:0000256" key="1">
    <source>
        <dbReference type="ARBA" id="ARBA00001585"/>
    </source>
</evidence>
<dbReference type="GO" id="GO:0008270">
    <property type="term" value="F:zinc ion binding"/>
    <property type="evidence" value="ECO:0007669"/>
    <property type="project" value="UniProtKB-KW"/>
</dbReference>
<evidence type="ECO:0000313" key="18">
    <source>
        <dbReference type="Proteomes" id="UP000001357"/>
    </source>
</evidence>
<dbReference type="InterPro" id="IPR049730">
    <property type="entry name" value="SNF2/RAD54-like_C"/>
</dbReference>
<dbReference type="InterPro" id="IPR000073">
    <property type="entry name" value="AB_hydrolase_1"/>
</dbReference>
<dbReference type="SUPFAM" id="SSF57850">
    <property type="entry name" value="RING/U-box"/>
    <property type="match status" value="1"/>
</dbReference>
<evidence type="ECO:0000256" key="11">
    <source>
        <dbReference type="PROSITE-ProRule" id="PRU00175"/>
    </source>
</evidence>
<feature type="region of interest" description="Disordered" evidence="13">
    <location>
        <begin position="1259"/>
        <end position="1317"/>
    </location>
</feature>
<protein>
    <recommendedName>
        <fullName evidence="12">Proline iminopeptidase</fullName>
        <ecNumber evidence="12">3.4.11.5</ecNumber>
    </recommendedName>
</protein>
<comment type="catalytic activity">
    <reaction evidence="1 12">
        <text>Release of N-terminal proline from a peptide.</text>
        <dbReference type="EC" id="3.4.11.5"/>
    </reaction>
</comment>
<comment type="similarity">
    <text evidence="3 12">Belongs to the peptidase S33 family.</text>
</comment>
<dbReference type="InterPro" id="IPR017907">
    <property type="entry name" value="Znf_RING_CS"/>
</dbReference>
<feature type="region of interest" description="Disordered" evidence="13">
    <location>
        <begin position="431"/>
        <end position="464"/>
    </location>
</feature>
<dbReference type="SUPFAM" id="SSF52540">
    <property type="entry name" value="P-loop containing nucleoside triphosphate hydrolases"/>
    <property type="match status" value="1"/>
</dbReference>
<evidence type="ECO:0000256" key="3">
    <source>
        <dbReference type="ARBA" id="ARBA00010088"/>
    </source>
</evidence>
<evidence type="ECO:0000256" key="12">
    <source>
        <dbReference type="RuleBase" id="RU003421"/>
    </source>
</evidence>
<dbReference type="ESTHER" id="monbe-a9vag0">
    <property type="family name" value="Proline_iminopeptidase"/>
</dbReference>
<keyword evidence="4 12" id="KW-0031">Aminopeptidase</keyword>
<keyword evidence="7" id="KW-0479">Metal-binding</keyword>
<name>A9VAG0_MONBE</name>
<dbReference type="Proteomes" id="UP000001357">
    <property type="component" value="Unassembled WGS sequence"/>
</dbReference>
<dbReference type="InterPro" id="IPR029058">
    <property type="entry name" value="AB_hydrolase_fold"/>
</dbReference>
<evidence type="ECO:0000256" key="8">
    <source>
        <dbReference type="ARBA" id="ARBA00022771"/>
    </source>
</evidence>
<dbReference type="SMR" id="A9VAG0"/>
<accession>A9VAG0</accession>
<dbReference type="GO" id="GO:0006508">
    <property type="term" value="P:proteolysis"/>
    <property type="evidence" value="ECO:0007669"/>
    <property type="project" value="UniProtKB-KW"/>
</dbReference>
<evidence type="ECO:0000256" key="2">
    <source>
        <dbReference type="ARBA" id="ARBA00004496"/>
    </source>
</evidence>
<dbReference type="SMART" id="SM00184">
    <property type="entry name" value="RING"/>
    <property type="match status" value="1"/>
</dbReference>
<feature type="compositionally biased region" description="Basic and acidic residues" evidence="13">
    <location>
        <begin position="384"/>
        <end position="396"/>
    </location>
</feature>
<dbReference type="EC" id="3.4.11.5" evidence="12"/>
<evidence type="ECO:0000256" key="6">
    <source>
        <dbReference type="ARBA" id="ARBA00022670"/>
    </source>
</evidence>
<dbReference type="InterPro" id="IPR001650">
    <property type="entry name" value="Helicase_C-like"/>
</dbReference>
<dbReference type="KEGG" id="mbr:MONBRDRAFT_34243"/>
<evidence type="ECO:0000256" key="10">
    <source>
        <dbReference type="ARBA" id="ARBA00022833"/>
    </source>
</evidence>
<dbReference type="Pfam" id="PF00271">
    <property type="entry name" value="Helicase_C"/>
    <property type="match status" value="1"/>
</dbReference>
<dbReference type="SUPFAM" id="SSF53474">
    <property type="entry name" value="alpha/beta-Hydrolases"/>
    <property type="match status" value="1"/>
</dbReference>
<dbReference type="eggNOG" id="KOG1001">
    <property type="taxonomic scope" value="Eukaryota"/>
</dbReference>
<dbReference type="Gene3D" id="3.40.50.1820">
    <property type="entry name" value="alpha/beta hydrolase"/>
    <property type="match status" value="1"/>
</dbReference>
<dbReference type="PANTHER" id="PTHR43722:SF1">
    <property type="entry name" value="PROLINE IMINOPEPTIDASE"/>
    <property type="match status" value="1"/>
</dbReference>
<sequence length="1317" mass="148135">MSGYAPKPFDDGFLQVSDIHRVHYEQSGKPDGEPVIFLHGGPGGGTSASDRVFFDPTFYRIILLDQRGAGKSTPHAELRENTTWDLVEDIERLRRHLQIDTWVVFGGSWGSTLSLSYAETHPERVRALILRGLFTLRREELLFFYQKGSSFIMPDYFEEYESMIPEAERDDMMAAYYKRLTGDNEEERLACAKAWSKWECATSRLYVDPEKVARAADGHWALAFARIECHYFVNGGFFKYDGQLIAEADKIRHIPTTLVQGRYDLVCPMKTAWDFHKKVPEAEIIIVDDNGHSAAEEGIQRELIAACDRYRDAKLSSSLEKQLQVTPPQHAATRRGERQRLDPASLPSAGMANQGIRHPGNRFHGHVDPNAESRATNPISLPYHLERQDPNAESRKATSHGLPYHLDRKNPNAESQASKSIDLPYHLERQDPNAESQRGSRVAVGVPHLQRQDHNQESRPSTSNGMSFMTVAFENKAANSAVPHQYKYLSGFFDLYDEYDDSESDRDSYLDELFPYSASGLLSIDSFQPRLSEAALASHKARWVSDELESIKRCIFEAQPVLDQFVRSHQPLRLGVTKFELEWRSSPVEPIHPEFRWGEWQPSRRLGILDVFHSWHGLAELLSYQGDAVSPITLRGWCPSPFDFQDLPLLPGIKIPVVRMKPIPTKPGYFLCEAEIFVYLPDMNVGSVASRAAWAKLPQTLPDIRIATHHDQVESAAVDGDQVEIWAEEVKQHLPHLKVHIFHGTKRIKNANKLKEFDIVITTPHLVGQEKPDKLILRSIRWHRIVLDESHLISSASRQGRKIQALAARNRWCLTGTPVQRRVLPDLAPQFSFLRVPFDPNYGARMSAGLLFGFGPRFRSHCDNLIQPVLLRVMVRHTLNQALEGQPILELPPISAHTVMVDFSPAERAAYDQLAADLEARYAVYREKGSVCVTRLAVQLSHLTLPLRRACAGALVAARSPLSSFESYLKRLDSFTDVLQQRSRDLDKLKFSQRELQEDNCPICLDVKEQPVETPCHHQFCFVCITSLVGSGIEPTSPCPLCRRPIKLNGLKRLATAADQSDEAASGDAPGAKRAKTAVAKVLFDSKIQALLMTLDAIWAREPLAKVLVFSQFSNTLTMVGERLKRRHLKFATLVGSMERTQRTNALAGFAKDPSTNVFLLSTRAGAVGINLTEANHVVLMDPCVNPATEQQAIGRVHRLGQTRPVHVHRLLMRHSIDTRIARLRCGTRTSAQSEYDQLLWPPTTAYTDDDETAAGERLEQDVAASSRGGLEEMKDEDLTPKPDDPESEEATPENQETRQLLQAVPPSESGSSSSED</sequence>
<dbReference type="STRING" id="81824.A9VAG0"/>
<evidence type="ECO:0000256" key="5">
    <source>
        <dbReference type="ARBA" id="ARBA00022490"/>
    </source>
</evidence>
<dbReference type="PROSITE" id="PS00518">
    <property type="entry name" value="ZF_RING_1"/>
    <property type="match status" value="1"/>
</dbReference>
<dbReference type="InterPro" id="IPR001841">
    <property type="entry name" value="Znf_RING"/>
</dbReference>
<evidence type="ECO:0000256" key="4">
    <source>
        <dbReference type="ARBA" id="ARBA00022438"/>
    </source>
</evidence>
<dbReference type="EMBL" id="CH991573">
    <property type="protein sequence ID" value="EDQ85477.1"/>
    <property type="molecule type" value="Genomic_DNA"/>
</dbReference>